<gene>
    <name evidence="1" type="ORF">SUO_0030p2</name>
</gene>
<protein>
    <submittedName>
        <fullName evidence="1">Uncharacterized protein</fullName>
    </submittedName>
</protein>
<name>E4PYP3_STAAU</name>
<keyword evidence="1" id="KW-0614">Plasmid</keyword>
<reference evidence="1" key="1">
    <citation type="journal article" date="2010" name="J. Clin. Microbiol.">
        <title>Complete nucleotide sequence analysis of plasmids in strains of Staphylococcus aureus clone USA300 reveals a high level of identity among isolates with closely related core genome sequences.</title>
        <authorList>
            <person name="Kennedy A.D."/>
            <person name="Porcella S.F."/>
            <person name="Martens C."/>
            <person name="Whitney A.R."/>
            <person name="Braughton K.R."/>
            <person name="Chen L."/>
            <person name="Craig C.T."/>
            <person name="Tenover F.C."/>
            <person name="Kreiswirth B.N."/>
            <person name="Musser J.M."/>
            <person name="Deleo F.R."/>
        </authorList>
    </citation>
    <scope>NUCLEOTIDE SEQUENCE</scope>
    <source>
        <strain evidence="1">19321</strain>
        <plasmid evidence="1">p19321-P03</plasmid>
    </source>
</reference>
<reference evidence="2" key="2">
    <citation type="submission" date="2013-10" db="EMBL/GenBank/DDBJ databases">
        <authorList>
            <person name="Utter B.D."/>
            <person name="Schuch R."/>
            <person name="Winer B.Y."/>
            <person name="Verratti K."/>
            <person name="Bishop-Lilly K."/>
            <person name="Sozhamannan S."/>
            <person name="Fischetti V.A."/>
        </authorList>
    </citation>
    <scope>NUCLEOTIDE SEQUENCE</scope>
    <source>
        <strain evidence="2">A960649</strain>
        <plasmid evidence="2">pBU108b</plasmid>
    </source>
</reference>
<evidence type="ECO:0000313" key="2">
    <source>
        <dbReference type="EMBL" id="AIU96735.1"/>
    </source>
</evidence>
<organism evidence="1">
    <name type="scientific">Staphylococcus aureus</name>
    <dbReference type="NCBI Taxonomy" id="1280"/>
    <lineage>
        <taxon>Bacteria</taxon>
        <taxon>Bacillati</taxon>
        <taxon>Bacillota</taxon>
        <taxon>Bacilli</taxon>
        <taxon>Bacillales</taxon>
        <taxon>Staphylococcaceae</taxon>
        <taxon>Staphylococcus</taxon>
    </lineage>
</organism>
<accession>E4PYP3</accession>
<evidence type="ECO:0000313" key="1">
    <source>
        <dbReference type="EMBL" id="ADM29189.1"/>
    </source>
</evidence>
<dbReference type="EMBL" id="KF831356">
    <property type="protein sequence ID" value="AIU96735.1"/>
    <property type="molecule type" value="Genomic_DNA"/>
</dbReference>
<proteinExistence type="predicted"/>
<sequence>MKFKTFMRGINNKDISILTPKGNLIEDINKGIKDKD</sequence>
<geneLocation type="plasmid" evidence="1">
    <name>p19321-P03</name>
</geneLocation>
<geneLocation type="plasmid" evidence="2">
    <name>pBU108b</name>
</geneLocation>
<dbReference type="AlphaFoldDB" id="E4PYP3"/>
<reference evidence="2" key="3">
    <citation type="journal article" date="2014" name="PLoS ONE">
        <title>Beyond the Chromosome: The Prevalence of Unique Extra-Chromosomal Bacteriophages with Integrated Virulence Genes in Pathogenic Staphylococcus aureus.</title>
        <authorList>
            <person name="Utter B."/>
            <person name="Deutsch D.R."/>
            <person name="Schuch R."/>
            <person name="Winer B.Y."/>
            <person name="Verratti K."/>
            <person name="Bishop-Lilly K."/>
            <person name="Sozhamannan S."/>
            <person name="Fischetti V.A."/>
        </authorList>
    </citation>
    <scope>NUCLEOTIDE SEQUENCE</scope>
    <source>
        <strain evidence="2">A960649</strain>
        <plasmid evidence="2">pBU108b</plasmid>
    </source>
</reference>
<dbReference type="EMBL" id="CP002147">
    <property type="protein sequence ID" value="ADM29189.1"/>
    <property type="molecule type" value="Genomic_DNA"/>
</dbReference>